<evidence type="ECO:0000256" key="6">
    <source>
        <dbReference type="SAM" id="MobiDB-lite"/>
    </source>
</evidence>
<keyword evidence="9" id="KW-1185">Reference proteome</keyword>
<evidence type="ECO:0000256" key="3">
    <source>
        <dbReference type="ARBA" id="ARBA00022692"/>
    </source>
</evidence>
<dbReference type="Gene3D" id="1.20.1740.10">
    <property type="entry name" value="Amino acid/polyamine transporter I"/>
    <property type="match status" value="1"/>
</dbReference>
<dbReference type="InterPro" id="IPR002293">
    <property type="entry name" value="AA/rel_permease1"/>
</dbReference>
<comment type="subcellular location">
    <subcellularLocation>
        <location evidence="1">Cell membrane</location>
        <topology evidence="1">Multi-pass membrane protein</topology>
    </subcellularLocation>
</comment>
<feature type="transmembrane region" description="Helical" evidence="7">
    <location>
        <begin position="61"/>
        <end position="82"/>
    </location>
</feature>
<keyword evidence="2" id="KW-1003">Cell membrane</keyword>
<feature type="transmembrane region" description="Helical" evidence="7">
    <location>
        <begin position="255"/>
        <end position="278"/>
    </location>
</feature>
<dbReference type="AlphaFoldDB" id="A0A7Y9JT54"/>
<proteinExistence type="predicted"/>
<keyword evidence="4 7" id="KW-1133">Transmembrane helix</keyword>
<feature type="transmembrane region" description="Helical" evidence="7">
    <location>
        <begin position="31"/>
        <end position="49"/>
    </location>
</feature>
<dbReference type="EMBL" id="JACCBE010000001">
    <property type="protein sequence ID" value="NYD58479.1"/>
    <property type="molecule type" value="Genomic_DNA"/>
</dbReference>
<dbReference type="PANTHER" id="PTHR42770:SF11">
    <property type="entry name" value="INNER MEMBRANE TRANSPORT PROTEIN YBAT"/>
    <property type="match status" value="1"/>
</dbReference>
<comment type="caution">
    <text evidence="8">The sequence shown here is derived from an EMBL/GenBank/DDBJ whole genome shotgun (WGS) entry which is preliminary data.</text>
</comment>
<feature type="transmembrane region" description="Helical" evidence="7">
    <location>
        <begin position="421"/>
        <end position="441"/>
    </location>
</feature>
<evidence type="ECO:0000256" key="2">
    <source>
        <dbReference type="ARBA" id="ARBA00022475"/>
    </source>
</evidence>
<feature type="transmembrane region" description="Helical" evidence="7">
    <location>
        <begin position="147"/>
        <end position="165"/>
    </location>
</feature>
<feature type="transmembrane region" description="Helical" evidence="7">
    <location>
        <begin position="356"/>
        <end position="377"/>
    </location>
</feature>
<accession>A0A7Y9JT54</accession>
<feature type="region of interest" description="Disordered" evidence="6">
    <location>
        <begin position="1"/>
        <end position="21"/>
    </location>
</feature>
<dbReference type="PANTHER" id="PTHR42770">
    <property type="entry name" value="AMINO ACID TRANSPORTER-RELATED"/>
    <property type="match status" value="1"/>
</dbReference>
<protein>
    <submittedName>
        <fullName evidence="8">Amino acid transporter</fullName>
    </submittedName>
</protein>
<feature type="transmembrane region" description="Helical" evidence="7">
    <location>
        <begin position="217"/>
        <end position="235"/>
    </location>
</feature>
<keyword evidence="5 7" id="KW-0472">Membrane</keyword>
<feature type="transmembrane region" description="Helical" evidence="7">
    <location>
        <begin position="177"/>
        <end position="197"/>
    </location>
</feature>
<evidence type="ECO:0000313" key="9">
    <source>
        <dbReference type="Proteomes" id="UP000516957"/>
    </source>
</evidence>
<evidence type="ECO:0000256" key="5">
    <source>
        <dbReference type="ARBA" id="ARBA00023136"/>
    </source>
</evidence>
<dbReference type="InterPro" id="IPR050367">
    <property type="entry name" value="APC_superfamily"/>
</dbReference>
<sequence length="490" mass="51461">MATQSTTRPDPAEQRDEGAGGELKRAIGPRLLLFFIVGDIIGAGVFAITGDVAGEVGGVAWVPFLVAFAVAALTALSYLELVTKHPQAAGAALFVHKAFNVHFLTFLVAFAVVCSGITSASTSSGLVASNLLLGLDGLVGGVPTGDTATLLVALGFMVLLALVNLRGVGESVRFNVVLTSVVVLALGVIIAIGFWAMATDGDVGRVVVFESPGDKNVFAAITIATTVAFFAMVGFEDSVNMVEEVEDPGRTFPRIMLTGLGVCAVIYVLVAITVVVVIPPGDITDPVNPEAGILLDVVRVGAPGLPIDDIFPFLTVFAVANTALINMLMASRLIYGMGKQDVLPRSLSAVLPGRRSPWAAILFTTAMALGLITFVRLRSDSDVVVALAGTTGLLLLVVFTVVNIACLVLRRDTRTEPVFRAPTWVPYVGAATAAFLVGPWARNEDDHIQYSIAGVLLLIGVGLWVLTWATNRGVRAKRTGFRDIDHLEGL</sequence>
<dbReference type="RefSeq" id="WP_179616082.1">
    <property type="nucleotide sequence ID" value="NZ_CP059163.1"/>
</dbReference>
<dbReference type="Pfam" id="PF13520">
    <property type="entry name" value="AA_permease_2"/>
    <property type="match status" value="1"/>
</dbReference>
<dbReference type="GO" id="GO:0022857">
    <property type="term" value="F:transmembrane transporter activity"/>
    <property type="evidence" value="ECO:0007669"/>
    <property type="project" value="InterPro"/>
</dbReference>
<feature type="transmembrane region" description="Helical" evidence="7">
    <location>
        <begin position="310"/>
        <end position="335"/>
    </location>
</feature>
<keyword evidence="3 7" id="KW-0812">Transmembrane</keyword>
<evidence type="ECO:0000256" key="7">
    <source>
        <dbReference type="SAM" id="Phobius"/>
    </source>
</evidence>
<name>A0A7Y9JT54_9ACTN</name>
<feature type="compositionally biased region" description="Basic and acidic residues" evidence="6">
    <location>
        <begin position="10"/>
        <end position="21"/>
    </location>
</feature>
<organism evidence="8 9">
    <name type="scientific">Nocardioides marinisabuli</name>
    <dbReference type="NCBI Taxonomy" id="419476"/>
    <lineage>
        <taxon>Bacteria</taxon>
        <taxon>Bacillati</taxon>
        <taxon>Actinomycetota</taxon>
        <taxon>Actinomycetes</taxon>
        <taxon>Propionibacteriales</taxon>
        <taxon>Nocardioidaceae</taxon>
        <taxon>Nocardioides</taxon>
    </lineage>
</organism>
<evidence type="ECO:0000256" key="1">
    <source>
        <dbReference type="ARBA" id="ARBA00004651"/>
    </source>
</evidence>
<feature type="transmembrane region" description="Helical" evidence="7">
    <location>
        <begin position="383"/>
        <end position="409"/>
    </location>
</feature>
<feature type="transmembrane region" description="Helical" evidence="7">
    <location>
        <begin position="447"/>
        <end position="469"/>
    </location>
</feature>
<gene>
    <name evidence="8" type="ORF">BKA08_002717</name>
</gene>
<evidence type="ECO:0000313" key="8">
    <source>
        <dbReference type="EMBL" id="NYD58479.1"/>
    </source>
</evidence>
<feature type="transmembrane region" description="Helical" evidence="7">
    <location>
        <begin position="103"/>
        <end position="127"/>
    </location>
</feature>
<evidence type="ECO:0000256" key="4">
    <source>
        <dbReference type="ARBA" id="ARBA00022989"/>
    </source>
</evidence>
<dbReference type="GO" id="GO:0005886">
    <property type="term" value="C:plasma membrane"/>
    <property type="evidence" value="ECO:0007669"/>
    <property type="project" value="UniProtKB-SubCell"/>
</dbReference>
<reference evidence="8 9" key="1">
    <citation type="submission" date="2020-07" db="EMBL/GenBank/DDBJ databases">
        <title>Sequencing the genomes of 1000 actinobacteria strains.</title>
        <authorList>
            <person name="Klenk H.-P."/>
        </authorList>
    </citation>
    <scope>NUCLEOTIDE SEQUENCE [LARGE SCALE GENOMIC DNA]</scope>
    <source>
        <strain evidence="8 9">DSM 18965</strain>
    </source>
</reference>
<dbReference type="PIRSF" id="PIRSF006060">
    <property type="entry name" value="AA_transporter"/>
    <property type="match status" value="1"/>
</dbReference>
<dbReference type="Proteomes" id="UP000516957">
    <property type="component" value="Unassembled WGS sequence"/>
</dbReference>